<organism evidence="1 2">
    <name type="scientific">Portunus trituberculatus</name>
    <name type="common">Swimming crab</name>
    <name type="synonym">Neptunus trituberculatus</name>
    <dbReference type="NCBI Taxonomy" id="210409"/>
    <lineage>
        <taxon>Eukaryota</taxon>
        <taxon>Metazoa</taxon>
        <taxon>Ecdysozoa</taxon>
        <taxon>Arthropoda</taxon>
        <taxon>Crustacea</taxon>
        <taxon>Multicrustacea</taxon>
        <taxon>Malacostraca</taxon>
        <taxon>Eumalacostraca</taxon>
        <taxon>Eucarida</taxon>
        <taxon>Decapoda</taxon>
        <taxon>Pleocyemata</taxon>
        <taxon>Brachyura</taxon>
        <taxon>Eubrachyura</taxon>
        <taxon>Portunoidea</taxon>
        <taxon>Portunidae</taxon>
        <taxon>Portuninae</taxon>
        <taxon>Portunus</taxon>
    </lineage>
</organism>
<evidence type="ECO:0000313" key="2">
    <source>
        <dbReference type="Proteomes" id="UP000324222"/>
    </source>
</evidence>
<dbReference type="Proteomes" id="UP000324222">
    <property type="component" value="Unassembled WGS sequence"/>
</dbReference>
<evidence type="ECO:0000313" key="1">
    <source>
        <dbReference type="EMBL" id="MPC87402.1"/>
    </source>
</evidence>
<sequence length="73" mass="8155">MALSKRMNAYYCRNYYHLYPNTTTTIITTTSNLTAQTSTTQHHSLAPCSPHTPAQLDLALQYSLIDHIPVTSA</sequence>
<dbReference type="AlphaFoldDB" id="A0A5B7IU27"/>
<keyword evidence="2" id="KW-1185">Reference proteome</keyword>
<protein>
    <submittedName>
        <fullName evidence="1">Uncharacterized protein</fullName>
    </submittedName>
</protein>
<dbReference type="EMBL" id="VSRR010074409">
    <property type="protein sequence ID" value="MPC87402.1"/>
    <property type="molecule type" value="Genomic_DNA"/>
</dbReference>
<name>A0A5B7IU27_PORTR</name>
<gene>
    <name evidence="1" type="ORF">E2C01_082263</name>
</gene>
<accession>A0A5B7IU27</accession>
<proteinExistence type="predicted"/>
<reference evidence="1 2" key="1">
    <citation type="submission" date="2019-05" db="EMBL/GenBank/DDBJ databases">
        <title>Another draft genome of Portunus trituberculatus and its Hox gene families provides insights of decapod evolution.</title>
        <authorList>
            <person name="Jeong J.-H."/>
            <person name="Song I."/>
            <person name="Kim S."/>
            <person name="Choi T."/>
            <person name="Kim D."/>
            <person name="Ryu S."/>
            <person name="Kim W."/>
        </authorList>
    </citation>
    <scope>NUCLEOTIDE SEQUENCE [LARGE SCALE GENOMIC DNA]</scope>
    <source>
        <tissue evidence="1">Muscle</tissue>
    </source>
</reference>
<comment type="caution">
    <text evidence="1">The sequence shown here is derived from an EMBL/GenBank/DDBJ whole genome shotgun (WGS) entry which is preliminary data.</text>
</comment>